<keyword evidence="9" id="KW-1185">Reference proteome</keyword>
<accession>A0AAD8Z930</accession>
<dbReference type="Proteomes" id="UP001239994">
    <property type="component" value="Unassembled WGS sequence"/>
</dbReference>
<dbReference type="Gene3D" id="3.40.50.300">
    <property type="entry name" value="P-loop containing nucleotide triphosphate hydrolases"/>
    <property type="match status" value="1"/>
</dbReference>
<dbReference type="InterPro" id="IPR000623">
    <property type="entry name" value="Shikimate_kinase/TSH1"/>
</dbReference>
<dbReference type="InterPro" id="IPR037158">
    <property type="entry name" value="Thr_synth_N_sf"/>
</dbReference>
<evidence type="ECO:0000313" key="8">
    <source>
        <dbReference type="EMBL" id="KAK1794894.1"/>
    </source>
</evidence>
<comment type="caution">
    <text evidence="8">The sequence shown here is derived from an EMBL/GenBank/DDBJ whole genome shotgun (WGS) entry which is preliminary data.</text>
</comment>
<dbReference type="EMBL" id="JAROKS010000016">
    <property type="protein sequence ID" value="KAK1794894.1"/>
    <property type="molecule type" value="Genomic_DNA"/>
</dbReference>
<dbReference type="AlphaFoldDB" id="A0AAD8Z930"/>
<dbReference type="InterPro" id="IPR004450">
    <property type="entry name" value="Thr_synthase-like"/>
</dbReference>
<comment type="similarity">
    <text evidence="2">Belongs to the threonine synthase family.</text>
</comment>
<dbReference type="GO" id="GO:0005737">
    <property type="term" value="C:cytoplasm"/>
    <property type="evidence" value="ECO:0007669"/>
    <property type="project" value="TreeGrafter"/>
</dbReference>
<evidence type="ECO:0000256" key="4">
    <source>
        <dbReference type="ARBA" id="ARBA00022898"/>
    </source>
</evidence>
<dbReference type="PANTHER" id="PTHR43515:SF1">
    <property type="entry name" value="THREONINE SYNTHASE-LIKE 1"/>
    <property type="match status" value="1"/>
</dbReference>
<dbReference type="NCBIfam" id="TIGR00260">
    <property type="entry name" value="thrC"/>
    <property type="match status" value="1"/>
</dbReference>
<protein>
    <recommendedName>
        <fullName evidence="7">Threonine synthase N-terminal domain-containing protein</fullName>
    </recommendedName>
</protein>
<dbReference type="InterPro" id="IPR036052">
    <property type="entry name" value="TrpB-like_PALP_sf"/>
</dbReference>
<dbReference type="Pfam" id="PF01202">
    <property type="entry name" value="SKI"/>
    <property type="match status" value="1"/>
</dbReference>
<dbReference type="Pfam" id="PF14821">
    <property type="entry name" value="Thr_synth_N"/>
    <property type="match status" value="1"/>
</dbReference>
<dbReference type="InterPro" id="IPR031322">
    <property type="entry name" value="Shikimate/glucono_kinase"/>
</dbReference>
<evidence type="ECO:0000256" key="1">
    <source>
        <dbReference type="ARBA" id="ARBA00001933"/>
    </source>
</evidence>
<dbReference type="InterPro" id="IPR000634">
    <property type="entry name" value="Ser/Thr_deHydtase_PyrdxlP-BS"/>
</dbReference>
<dbReference type="InterPro" id="IPR027417">
    <property type="entry name" value="P-loop_NTPase"/>
</dbReference>
<dbReference type="SUPFAM" id="SSF52540">
    <property type="entry name" value="P-loop containing nucleoside triphosphate hydrolases"/>
    <property type="match status" value="1"/>
</dbReference>
<dbReference type="HAMAP" id="MF_00109">
    <property type="entry name" value="Shikimate_kinase"/>
    <property type="match status" value="1"/>
</dbReference>
<gene>
    <name evidence="8" type="ORF">P4O66_009901</name>
</gene>
<dbReference type="GO" id="GO:0030170">
    <property type="term" value="F:pyridoxal phosphate binding"/>
    <property type="evidence" value="ECO:0007669"/>
    <property type="project" value="InterPro"/>
</dbReference>
<feature type="domain" description="Threonine synthase N-terminal" evidence="7">
    <location>
        <begin position="273"/>
        <end position="360"/>
    </location>
</feature>
<feature type="modified residue" description="N6-(pyridoxal phosphate)lysine" evidence="6">
    <location>
        <position position="393"/>
    </location>
</feature>
<dbReference type="PANTHER" id="PTHR43515">
    <property type="entry name" value="THREONINE SYNTHASE-LIKE 1"/>
    <property type="match status" value="1"/>
</dbReference>
<proteinExistence type="inferred from homology"/>
<dbReference type="Gene3D" id="3.90.1380.10">
    <property type="entry name" value="Threonine synthase, N-terminal domain"/>
    <property type="match status" value="1"/>
</dbReference>
<dbReference type="CDD" id="cd00464">
    <property type="entry name" value="SK"/>
    <property type="match status" value="1"/>
</dbReference>
<keyword evidence="3" id="KW-0028">Amino-acid biosynthesis</keyword>
<dbReference type="PRINTS" id="PR01100">
    <property type="entry name" value="SHIKIMTKNASE"/>
</dbReference>
<dbReference type="Gene3D" id="3.40.50.1100">
    <property type="match status" value="2"/>
</dbReference>
<dbReference type="PROSITE" id="PS00165">
    <property type="entry name" value="DEHYDRATASE_SER_THR"/>
    <property type="match status" value="1"/>
</dbReference>
<keyword evidence="4 6" id="KW-0663">Pyridoxal phosphate</keyword>
<dbReference type="GO" id="GO:0008652">
    <property type="term" value="P:amino acid biosynthetic process"/>
    <property type="evidence" value="ECO:0007669"/>
    <property type="project" value="UniProtKB-KW"/>
</dbReference>
<dbReference type="InterPro" id="IPR029144">
    <property type="entry name" value="Thr_synth_N"/>
</dbReference>
<evidence type="ECO:0000256" key="3">
    <source>
        <dbReference type="ARBA" id="ARBA00022605"/>
    </source>
</evidence>
<evidence type="ECO:0000256" key="6">
    <source>
        <dbReference type="PIRSR" id="PIRSR604450-51"/>
    </source>
</evidence>
<sequence length="788" mass="87188">MLPHISAVSAFQRRAVEGVLISESDDFKRMAGAQILHKSYTNLTRSLFTVVMAGRVFRRLVATIERLRYNHLLLPHDGSPSYFLTAQLCTKNFHSQERNILLMGPPGSGKTSVGQILSHKLGMPVIDVDDDVLERAWGMPVADKLAEVGGERFLEEEGQVVCNLSASGCVISLTGSNPLHADAMRHLKSSGLVVYLDVDADDIIERLSRMKVNRIVGQGDGMSMRDILHYRKQFYEKWADTRVLCGRGDSVQEVAEKALRVLARYQDSESETYTSTRGQLLRENGYAMDPKFFSDVVVEGLAPNGGLYVPSKGFTKLEPSEWQRLVSMSYPERALAILEKCIHPLDVSPSELRSMVNWAYERNFARGSVAPVKHLTGDQYVLELFHGPTASFKDLALQLMPHLFAHCLPRTCNYLIMVATSGDTGSAVLSGFGNLRDADRERVGVLVFFPEQGVSLAQRQQMTGFKERNARAIGVLSDFDFCQWSIKRMLEDPRLAGHLAVEYGTVLSTANSINWARLLPQVVYHASAYLDLLGDGVLAFGDPIDVCIPTGNFGNAMSAVYAKQMGIPIRHVICASNQNCVVSDFISTGQYDIRGRKVTVSSSPAIDILKSSNLERLIHHVSCGDGGLVRDLFVRFENNRVFTVSDFLLQRIQQEVQASWCTEEDCLAAVWEVHAKTSYIMDPHTAVAKVVADRLHDGSCPLVLCSTAHHGKFAPAVLNALRCPHIPSDPLEQLHTLSTIGGGAQMHEALLKCLRESGRHPHTVCKADFGVLTDEVESMIQDSFLKVK</sequence>
<dbReference type="SUPFAM" id="SSF53686">
    <property type="entry name" value="Tryptophan synthase beta subunit-like PLP-dependent enzymes"/>
    <property type="match status" value="1"/>
</dbReference>
<name>A0AAD8Z930_9TELE</name>
<evidence type="ECO:0000256" key="2">
    <source>
        <dbReference type="ARBA" id="ARBA00005517"/>
    </source>
</evidence>
<evidence type="ECO:0000313" key="9">
    <source>
        <dbReference type="Proteomes" id="UP001239994"/>
    </source>
</evidence>
<comment type="cofactor">
    <cofactor evidence="1 6">
        <name>pyridoxal 5'-phosphate</name>
        <dbReference type="ChEBI" id="CHEBI:597326"/>
    </cofactor>
</comment>
<organism evidence="8 9">
    <name type="scientific">Electrophorus voltai</name>
    <dbReference type="NCBI Taxonomy" id="2609070"/>
    <lineage>
        <taxon>Eukaryota</taxon>
        <taxon>Metazoa</taxon>
        <taxon>Chordata</taxon>
        <taxon>Craniata</taxon>
        <taxon>Vertebrata</taxon>
        <taxon>Euteleostomi</taxon>
        <taxon>Actinopterygii</taxon>
        <taxon>Neopterygii</taxon>
        <taxon>Teleostei</taxon>
        <taxon>Ostariophysi</taxon>
        <taxon>Gymnotiformes</taxon>
        <taxon>Gymnotoidei</taxon>
        <taxon>Gymnotidae</taxon>
        <taxon>Electrophorus</taxon>
    </lineage>
</organism>
<reference evidence="8" key="1">
    <citation type="submission" date="2023-03" db="EMBL/GenBank/DDBJ databases">
        <title>Electrophorus voltai genome.</title>
        <authorList>
            <person name="Bian C."/>
        </authorList>
    </citation>
    <scope>NUCLEOTIDE SEQUENCE</scope>
    <source>
        <strain evidence="8">CB-2022</strain>
        <tissue evidence="8">Muscle</tissue>
    </source>
</reference>
<evidence type="ECO:0000259" key="7">
    <source>
        <dbReference type="Pfam" id="PF14821"/>
    </source>
</evidence>
<evidence type="ECO:0000256" key="5">
    <source>
        <dbReference type="ARBA" id="ARBA00029440"/>
    </source>
</evidence>
<comment type="pathway">
    <text evidence="5">Amino-acid biosynthesis.</text>
</comment>